<keyword evidence="2" id="KW-0813">Transport</keyword>
<evidence type="ECO:0000256" key="3">
    <source>
        <dbReference type="ARBA" id="ARBA00022692"/>
    </source>
</evidence>
<dbReference type="GO" id="GO:0016020">
    <property type="term" value="C:membrane"/>
    <property type="evidence" value="ECO:0007669"/>
    <property type="project" value="UniProtKB-SubCell"/>
</dbReference>
<dbReference type="Pfam" id="PF07690">
    <property type="entry name" value="MFS_1"/>
    <property type="match status" value="1"/>
</dbReference>
<dbReference type="InterPro" id="IPR011701">
    <property type="entry name" value="MFS"/>
</dbReference>
<feature type="transmembrane region" description="Helical" evidence="6">
    <location>
        <begin position="426"/>
        <end position="447"/>
    </location>
</feature>
<evidence type="ECO:0000256" key="1">
    <source>
        <dbReference type="ARBA" id="ARBA00004141"/>
    </source>
</evidence>
<evidence type="ECO:0000313" key="8">
    <source>
        <dbReference type="Proteomes" id="UP000827549"/>
    </source>
</evidence>
<keyword evidence="5 6" id="KW-0472">Membrane</keyword>
<evidence type="ECO:0000313" key="7">
    <source>
        <dbReference type="EMBL" id="WOO82887.1"/>
    </source>
</evidence>
<sequence>MSDIQKVDVDTHEEEVEGIAPRGFKFADVFSRSDHAEFHNEAIARYGEDGAISPELEKRVRRKINRVILPCLGICYAFYYIDKTTLSYAAIFGINAPKEKDGLGLHGTQYAWLSSIFYWGWLAWSIPSNLIMQKTPVTSYLAFNIMLWGVFLMAQAGAHSFAALAVFRVLSGAFEAIADPAFMLITSMWYTTSEQPAAISFWYTFNGVGVGIGGLIGYGIGQIKGSLPSWRYEFLIVGAVCSAWSIALLFLVPNNHASAWWLTREERLVAVARLRHNQTGIANRKFKMDQFIECMLDPKTWCFFLIGFLGAVPNGGISNFSTLVIKGLGFDTLHTTLLGLPQGAFVCVWIISGAVLNHYLPPNSRTWVCMLYMLPTIGGSLGFLLAPKNAYVARLICFYLTGSYQTSFVINLSIITSNTAGQTKKMLTNALIWFGSCVGSIASPFFYKASQAPTYPLGIASMLATNILELLCFVWLRWYLIRQNKKKDAARAQAQSDVPHVNATTFSDLTDKQNPNFRYVY</sequence>
<name>A0AAF1BJL3_9TREE</name>
<dbReference type="EMBL" id="CP086717">
    <property type="protein sequence ID" value="WOO82887.1"/>
    <property type="molecule type" value="Genomic_DNA"/>
</dbReference>
<feature type="transmembrane region" description="Helical" evidence="6">
    <location>
        <begin position="232"/>
        <end position="252"/>
    </location>
</feature>
<feature type="transmembrane region" description="Helical" evidence="6">
    <location>
        <begin position="459"/>
        <end position="480"/>
    </location>
</feature>
<feature type="transmembrane region" description="Helical" evidence="6">
    <location>
        <begin position="161"/>
        <end position="185"/>
    </location>
</feature>
<dbReference type="GeneID" id="87809592"/>
<evidence type="ECO:0000256" key="2">
    <source>
        <dbReference type="ARBA" id="ARBA00022448"/>
    </source>
</evidence>
<feature type="transmembrane region" description="Helical" evidence="6">
    <location>
        <begin position="340"/>
        <end position="360"/>
    </location>
</feature>
<dbReference type="PANTHER" id="PTHR43791:SF97">
    <property type="entry name" value="ALLANTOATE TRANSPORTER, PUTATIVE (AFU_ORTHOLOGUE AFUA_1G14700)-RELATED"/>
    <property type="match status" value="1"/>
</dbReference>
<dbReference type="SUPFAM" id="SSF103473">
    <property type="entry name" value="MFS general substrate transporter"/>
    <property type="match status" value="1"/>
</dbReference>
<dbReference type="Proteomes" id="UP000827549">
    <property type="component" value="Chromosome 4"/>
</dbReference>
<feature type="transmembrane region" description="Helical" evidence="6">
    <location>
        <begin position="110"/>
        <end position="130"/>
    </location>
</feature>
<feature type="transmembrane region" description="Helical" evidence="6">
    <location>
        <begin position="197"/>
        <end position="220"/>
    </location>
</feature>
<accession>A0AAF1BJL3</accession>
<dbReference type="AlphaFoldDB" id="A0AAF1BJL3"/>
<feature type="transmembrane region" description="Helical" evidence="6">
    <location>
        <begin position="367"/>
        <end position="385"/>
    </location>
</feature>
<evidence type="ECO:0000256" key="5">
    <source>
        <dbReference type="ARBA" id="ARBA00023136"/>
    </source>
</evidence>
<dbReference type="InterPro" id="IPR036259">
    <property type="entry name" value="MFS_trans_sf"/>
</dbReference>
<protein>
    <submittedName>
        <fullName evidence="7">Purtative transporter</fullName>
    </submittedName>
</protein>
<feature type="transmembrane region" description="Helical" evidence="6">
    <location>
        <begin position="64"/>
        <end position="81"/>
    </location>
</feature>
<reference evidence="7" key="1">
    <citation type="submission" date="2023-10" db="EMBL/GenBank/DDBJ databases">
        <authorList>
            <person name="Noh H."/>
        </authorList>
    </citation>
    <scope>NUCLEOTIDE SEQUENCE</scope>
    <source>
        <strain evidence="7">DUCC4014</strain>
    </source>
</reference>
<feature type="transmembrane region" description="Helical" evidence="6">
    <location>
        <begin position="391"/>
        <end position="414"/>
    </location>
</feature>
<dbReference type="GO" id="GO:0022857">
    <property type="term" value="F:transmembrane transporter activity"/>
    <property type="evidence" value="ECO:0007669"/>
    <property type="project" value="InterPro"/>
</dbReference>
<keyword evidence="3 6" id="KW-0812">Transmembrane</keyword>
<comment type="subcellular location">
    <subcellularLocation>
        <location evidence="1">Membrane</location>
        <topology evidence="1">Multi-pass membrane protein</topology>
    </subcellularLocation>
</comment>
<evidence type="ECO:0000256" key="4">
    <source>
        <dbReference type="ARBA" id="ARBA00022989"/>
    </source>
</evidence>
<organism evidence="7 8">
    <name type="scientific">Vanrija pseudolonga</name>
    <dbReference type="NCBI Taxonomy" id="143232"/>
    <lineage>
        <taxon>Eukaryota</taxon>
        <taxon>Fungi</taxon>
        <taxon>Dikarya</taxon>
        <taxon>Basidiomycota</taxon>
        <taxon>Agaricomycotina</taxon>
        <taxon>Tremellomycetes</taxon>
        <taxon>Trichosporonales</taxon>
        <taxon>Trichosporonaceae</taxon>
        <taxon>Vanrija</taxon>
    </lineage>
</organism>
<keyword evidence="4 6" id="KW-1133">Transmembrane helix</keyword>
<feature type="transmembrane region" description="Helical" evidence="6">
    <location>
        <begin position="301"/>
        <end position="320"/>
    </location>
</feature>
<keyword evidence="8" id="KW-1185">Reference proteome</keyword>
<gene>
    <name evidence="7" type="primary">SPBC460.05_1</name>
    <name evidence="7" type="ORF">LOC62_04G006369</name>
</gene>
<dbReference type="PANTHER" id="PTHR43791">
    <property type="entry name" value="PERMEASE-RELATED"/>
    <property type="match status" value="1"/>
</dbReference>
<dbReference type="Gene3D" id="1.20.1250.20">
    <property type="entry name" value="MFS general substrate transporter like domains"/>
    <property type="match status" value="1"/>
</dbReference>
<dbReference type="RefSeq" id="XP_062628919.1">
    <property type="nucleotide sequence ID" value="XM_062772935.1"/>
</dbReference>
<feature type="transmembrane region" description="Helical" evidence="6">
    <location>
        <begin position="137"/>
        <end position="155"/>
    </location>
</feature>
<evidence type="ECO:0000256" key="6">
    <source>
        <dbReference type="SAM" id="Phobius"/>
    </source>
</evidence>
<proteinExistence type="predicted"/>